<name>A0ABW4D041_9LACO</name>
<dbReference type="EMBL" id="JBHTOK010000078">
    <property type="protein sequence ID" value="MFD1442038.1"/>
    <property type="molecule type" value="Genomic_DNA"/>
</dbReference>
<dbReference type="Proteomes" id="UP001597212">
    <property type="component" value="Unassembled WGS sequence"/>
</dbReference>
<organism evidence="3 4">
    <name type="scientific">Lacticaseibacillus hegangensis</name>
    <dbReference type="NCBI Taxonomy" id="2486010"/>
    <lineage>
        <taxon>Bacteria</taxon>
        <taxon>Bacillati</taxon>
        <taxon>Bacillota</taxon>
        <taxon>Bacilli</taxon>
        <taxon>Lactobacillales</taxon>
        <taxon>Lactobacillaceae</taxon>
        <taxon>Lacticaseibacillus</taxon>
    </lineage>
</organism>
<dbReference type="Pfam" id="PF12158">
    <property type="entry name" value="DUF3592"/>
    <property type="match status" value="1"/>
</dbReference>
<keyword evidence="4" id="KW-1185">Reference proteome</keyword>
<evidence type="ECO:0000313" key="4">
    <source>
        <dbReference type="Proteomes" id="UP001597212"/>
    </source>
</evidence>
<evidence type="ECO:0000259" key="2">
    <source>
        <dbReference type="Pfam" id="PF12158"/>
    </source>
</evidence>
<feature type="domain" description="DUF3592" evidence="2">
    <location>
        <begin position="73"/>
        <end position="118"/>
    </location>
</feature>
<comment type="caution">
    <text evidence="3">The sequence shown here is derived from an EMBL/GenBank/DDBJ whole genome shotgun (WGS) entry which is preliminary data.</text>
</comment>
<feature type="transmembrane region" description="Helical" evidence="1">
    <location>
        <begin position="12"/>
        <end position="31"/>
    </location>
</feature>
<evidence type="ECO:0000313" key="3">
    <source>
        <dbReference type="EMBL" id="MFD1442038.1"/>
    </source>
</evidence>
<sequence length="173" mass="20124">MLKQGFSFLGRFFAVNGWASLVLLLAVLYLIQQTWPLVWDLYLKSIRRTVTGHYIDYFNLNTSSDVGNTSIPETEHFRRFDYEYEGQRWRGRERGSVSEDQAKQSVGQSVTVYVDPRHIKRGRTAWDIDDQSVFVPFKIVAAVVIIGVIAWGMKDTYLWKLGWRMIGLGLRRL</sequence>
<feature type="transmembrane region" description="Helical" evidence="1">
    <location>
        <begin position="133"/>
        <end position="153"/>
    </location>
</feature>
<keyword evidence="1" id="KW-0472">Membrane</keyword>
<proteinExistence type="predicted"/>
<evidence type="ECO:0000256" key="1">
    <source>
        <dbReference type="SAM" id="Phobius"/>
    </source>
</evidence>
<dbReference type="RefSeq" id="WP_125755130.1">
    <property type="nucleotide sequence ID" value="NZ_JBHTOK010000078.1"/>
</dbReference>
<accession>A0ABW4D041</accession>
<keyword evidence="1" id="KW-0812">Transmembrane</keyword>
<protein>
    <recommendedName>
        <fullName evidence="2">DUF3592 domain-containing protein</fullName>
    </recommendedName>
</protein>
<gene>
    <name evidence="3" type="ORF">ACFQ5K_11680</name>
</gene>
<reference evidence="4" key="1">
    <citation type="journal article" date="2019" name="Int. J. Syst. Evol. Microbiol.">
        <title>The Global Catalogue of Microorganisms (GCM) 10K type strain sequencing project: providing services to taxonomists for standard genome sequencing and annotation.</title>
        <authorList>
            <consortium name="The Broad Institute Genomics Platform"/>
            <consortium name="The Broad Institute Genome Sequencing Center for Infectious Disease"/>
            <person name="Wu L."/>
            <person name="Ma J."/>
        </authorList>
    </citation>
    <scope>NUCLEOTIDE SEQUENCE [LARGE SCALE GENOMIC DNA]</scope>
    <source>
        <strain evidence="4">CCM 8912</strain>
    </source>
</reference>
<dbReference type="InterPro" id="IPR021994">
    <property type="entry name" value="DUF3592"/>
</dbReference>
<keyword evidence="1" id="KW-1133">Transmembrane helix</keyword>